<dbReference type="EMBL" id="FZOS01000016">
    <property type="protein sequence ID" value="SNS78953.1"/>
    <property type="molecule type" value="Genomic_DNA"/>
</dbReference>
<protein>
    <recommendedName>
        <fullName evidence="3">PilZ domain-containing protein</fullName>
    </recommendedName>
</protein>
<dbReference type="SUPFAM" id="SSF141371">
    <property type="entry name" value="PilZ domain-like"/>
    <property type="match status" value="1"/>
</dbReference>
<proteinExistence type="predicted"/>
<organism evidence="1 2">
    <name type="scientific">Edaphosphingomonas laterariae</name>
    <dbReference type="NCBI Taxonomy" id="861865"/>
    <lineage>
        <taxon>Bacteria</taxon>
        <taxon>Pseudomonadati</taxon>
        <taxon>Pseudomonadota</taxon>
        <taxon>Alphaproteobacteria</taxon>
        <taxon>Sphingomonadales</taxon>
        <taxon>Rhizorhabdaceae</taxon>
        <taxon>Edaphosphingomonas</taxon>
    </lineage>
</organism>
<evidence type="ECO:0008006" key="3">
    <source>
        <dbReference type="Google" id="ProtNLM"/>
    </source>
</evidence>
<dbReference type="AlphaFoldDB" id="A0A239HDS7"/>
<name>A0A239HDS7_9SPHN</name>
<accession>A0A239HDS7</accession>
<gene>
    <name evidence="1" type="ORF">SAMN06295912_11640</name>
</gene>
<dbReference type="RefSeq" id="WP_089220246.1">
    <property type="nucleotide sequence ID" value="NZ_FZOS01000016.1"/>
</dbReference>
<keyword evidence="2" id="KW-1185">Reference proteome</keyword>
<evidence type="ECO:0000313" key="1">
    <source>
        <dbReference type="EMBL" id="SNS78953.1"/>
    </source>
</evidence>
<evidence type="ECO:0000313" key="2">
    <source>
        <dbReference type="Proteomes" id="UP000198281"/>
    </source>
</evidence>
<reference evidence="2" key="1">
    <citation type="submission" date="2017-06" db="EMBL/GenBank/DDBJ databases">
        <authorList>
            <person name="Varghese N."/>
            <person name="Submissions S."/>
        </authorList>
    </citation>
    <scope>NUCLEOTIDE SEQUENCE [LARGE SCALE GENOMIC DNA]</scope>
    <source>
        <strain evidence="2">LNB2</strain>
    </source>
</reference>
<dbReference type="Proteomes" id="UP000198281">
    <property type="component" value="Unassembled WGS sequence"/>
</dbReference>
<sequence length="106" mass="11980">MASQGLARHLFEVEKRRATREDIFLRTTIRLPGSSEIPAEIINVSRFGFMARTAAIVAQESMIDITIPGHGERRARVAWALGNRIGAEFRPPIEAEEYRLIFDLAE</sequence>
<dbReference type="OrthoDB" id="9806898at2"/>